<keyword evidence="2" id="KW-0808">Transferase</keyword>
<dbReference type="PANTHER" id="PTHR43072">
    <property type="entry name" value="N-ACETYLTRANSFERASE"/>
    <property type="match status" value="1"/>
</dbReference>
<comment type="caution">
    <text evidence="2">The sequence shown here is derived from an EMBL/GenBank/DDBJ whole genome shotgun (WGS) entry which is preliminary data.</text>
</comment>
<gene>
    <name evidence="2" type="ORF">APB76_20215</name>
</gene>
<feature type="domain" description="N-acetyltransferase" evidence="1">
    <location>
        <begin position="4"/>
        <end position="159"/>
    </location>
</feature>
<evidence type="ECO:0000259" key="1">
    <source>
        <dbReference type="PROSITE" id="PS51186"/>
    </source>
</evidence>
<dbReference type="CDD" id="cd04301">
    <property type="entry name" value="NAT_SF"/>
    <property type="match status" value="1"/>
</dbReference>
<organism evidence="2 3">
    <name type="scientific">Vibrio bivalvicida</name>
    <dbReference type="NCBI Taxonomy" id="1276888"/>
    <lineage>
        <taxon>Bacteria</taxon>
        <taxon>Pseudomonadati</taxon>
        <taxon>Pseudomonadota</taxon>
        <taxon>Gammaproteobacteria</taxon>
        <taxon>Vibrionales</taxon>
        <taxon>Vibrionaceae</taxon>
        <taxon>Vibrio</taxon>
        <taxon>Vibrio oreintalis group</taxon>
    </lineage>
</organism>
<dbReference type="EMBL" id="LLEI02000083">
    <property type="protein sequence ID" value="OAJ92325.1"/>
    <property type="molecule type" value="Genomic_DNA"/>
</dbReference>
<reference evidence="2 3" key="1">
    <citation type="journal article" date="2016" name="Syst. Appl. Microbiol.">
        <title>Vibrio bivalvicida sp. nov., a novel larval pathogen for bivalve molluscs reared in a hatchery.</title>
        <authorList>
            <person name="Dubert J."/>
            <person name="Romalde J.L."/>
            <person name="Prado S."/>
            <person name="Barja J.L."/>
        </authorList>
    </citation>
    <scope>NUCLEOTIDE SEQUENCE [LARGE SCALE GENOMIC DNA]</scope>
    <source>
        <strain evidence="2 3">605</strain>
    </source>
</reference>
<dbReference type="Proteomes" id="UP000078406">
    <property type="component" value="Unassembled WGS sequence"/>
</dbReference>
<accession>A0A177XVP2</accession>
<protein>
    <submittedName>
        <fullName evidence="2">Histone acetyltransferase</fullName>
    </submittedName>
</protein>
<dbReference type="AlphaFoldDB" id="A0A177XVP2"/>
<sequence>MHNVTIRSAHDKDLEQLNDLMFYLHDEHHRQCPEHFKTAVDIEQEKSIARYLDDPECLVFVACEDDKIIGFISGHFCELISTVSKPVQMGSIDELYIVKDYRGKGHAVELCQHIETRFEEYGVKEIFVEVWEFNQSAIEFYRHFGFEHHIHWLRKSVTN</sequence>
<dbReference type="InterPro" id="IPR016181">
    <property type="entry name" value="Acyl_CoA_acyltransferase"/>
</dbReference>
<dbReference type="InterPro" id="IPR000182">
    <property type="entry name" value="GNAT_dom"/>
</dbReference>
<evidence type="ECO:0000313" key="2">
    <source>
        <dbReference type="EMBL" id="OAJ92325.1"/>
    </source>
</evidence>
<dbReference type="Gene3D" id="3.40.630.30">
    <property type="match status" value="1"/>
</dbReference>
<dbReference type="Pfam" id="PF00583">
    <property type="entry name" value="Acetyltransf_1"/>
    <property type="match status" value="1"/>
</dbReference>
<dbReference type="RefSeq" id="WP_054962458.1">
    <property type="nucleotide sequence ID" value="NZ_LLEI02000083.1"/>
</dbReference>
<name>A0A177XVP2_9VIBR</name>
<dbReference type="SUPFAM" id="SSF55729">
    <property type="entry name" value="Acyl-CoA N-acyltransferases (Nat)"/>
    <property type="match status" value="1"/>
</dbReference>
<dbReference type="PANTHER" id="PTHR43072:SF60">
    <property type="entry name" value="L-2,4-DIAMINOBUTYRIC ACID ACETYLTRANSFERASE"/>
    <property type="match status" value="1"/>
</dbReference>
<dbReference type="PROSITE" id="PS51186">
    <property type="entry name" value="GNAT"/>
    <property type="match status" value="1"/>
</dbReference>
<evidence type="ECO:0000313" key="3">
    <source>
        <dbReference type="Proteomes" id="UP000078406"/>
    </source>
</evidence>
<proteinExistence type="predicted"/>
<dbReference type="GO" id="GO:0016747">
    <property type="term" value="F:acyltransferase activity, transferring groups other than amino-acyl groups"/>
    <property type="evidence" value="ECO:0007669"/>
    <property type="project" value="InterPro"/>
</dbReference>